<evidence type="ECO:0000256" key="4">
    <source>
        <dbReference type="ARBA" id="ARBA00022989"/>
    </source>
</evidence>
<reference evidence="8" key="1">
    <citation type="submission" date="2022-10" db="EMBL/GenBank/DDBJ databases">
        <title>The complete genomes of actinobacterial strains from the NBC collection.</title>
        <authorList>
            <person name="Joergensen T.S."/>
            <person name="Alvarez Arevalo M."/>
            <person name="Sterndorff E.B."/>
            <person name="Faurdal D."/>
            <person name="Vuksanovic O."/>
            <person name="Mourched A.-S."/>
            <person name="Charusanti P."/>
            <person name="Shaw S."/>
            <person name="Blin K."/>
            <person name="Weber T."/>
        </authorList>
    </citation>
    <scope>NUCLEOTIDE SEQUENCE</scope>
    <source>
        <strain evidence="8">NBC_00248</strain>
    </source>
</reference>
<feature type="transmembrane region" description="Helical" evidence="6">
    <location>
        <begin position="208"/>
        <end position="236"/>
    </location>
</feature>
<keyword evidence="5 6" id="KW-0472">Membrane</keyword>
<keyword evidence="4 6" id="KW-1133">Transmembrane helix</keyword>
<feature type="transmembrane region" description="Helical" evidence="6">
    <location>
        <begin position="313"/>
        <end position="334"/>
    </location>
</feature>
<dbReference type="EMBL" id="CP108090">
    <property type="protein sequence ID" value="WUQ13255.1"/>
    <property type="molecule type" value="Genomic_DNA"/>
</dbReference>
<evidence type="ECO:0000256" key="2">
    <source>
        <dbReference type="ARBA" id="ARBA00022475"/>
    </source>
</evidence>
<dbReference type="CDD" id="cd06173">
    <property type="entry name" value="MFS_MefA_like"/>
    <property type="match status" value="1"/>
</dbReference>
<evidence type="ECO:0000256" key="1">
    <source>
        <dbReference type="ARBA" id="ARBA00004651"/>
    </source>
</evidence>
<gene>
    <name evidence="8" type="ORF">OG517_18455</name>
</gene>
<dbReference type="PRINTS" id="PR01988">
    <property type="entry name" value="EXPORTERBACE"/>
</dbReference>
<dbReference type="PROSITE" id="PS50850">
    <property type="entry name" value="MFS"/>
    <property type="match status" value="1"/>
</dbReference>
<dbReference type="PANTHER" id="PTHR23513:SF6">
    <property type="entry name" value="MAJOR FACILITATOR SUPERFAMILY ASSOCIATED DOMAIN-CONTAINING PROTEIN"/>
    <property type="match status" value="1"/>
</dbReference>
<organism evidence="8 9">
    <name type="scientific">Streptomyces virginiae</name>
    <name type="common">Streptomyces cinnamonensis</name>
    <dbReference type="NCBI Taxonomy" id="1961"/>
    <lineage>
        <taxon>Bacteria</taxon>
        <taxon>Bacillati</taxon>
        <taxon>Actinomycetota</taxon>
        <taxon>Actinomycetes</taxon>
        <taxon>Kitasatosporales</taxon>
        <taxon>Streptomycetaceae</taxon>
        <taxon>Streptomyces</taxon>
    </lineage>
</organism>
<evidence type="ECO:0000259" key="7">
    <source>
        <dbReference type="PROSITE" id="PS50850"/>
    </source>
</evidence>
<protein>
    <submittedName>
        <fullName evidence="8">MFS transporter</fullName>
    </submittedName>
</protein>
<feature type="domain" description="Major facilitator superfamily (MFS) profile" evidence="7">
    <location>
        <begin position="9"/>
        <end position="408"/>
    </location>
</feature>
<dbReference type="InterPro" id="IPR036259">
    <property type="entry name" value="MFS_trans_sf"/>
</dbReference>
<feature type="transmembrane region" description="Helical" evidence="6">
    <location>
        <begin position="382"/>
        <end position="402"/>
    </location>
</feature>
<keyword evidence="2" id="KW-1003">Cell membrane</keyword>
<evidence type="ECO:0000256" key="6">
    <source>
        <dbReference type="SAM" id="Phobius"/>
    </source>
</evidence>
<feature type="transmembrane region" description="Helical" evidence="6">
    <location>
        <begin position="256"/>
        <end position="277"/>
    </location>
</feature>
<dbReference type="PANTHER" id="PTHR23513">
    <property type="entry name" value="INTEGRAL MEMBRANE EFFLUX PROTEIN-RELATED"/>
    <property type="match status" value="1"/>
</dbReference>
<feature type="transmembrane region" description="Helical" evidence="6">
    <location>
        <begin position="284"/>
        <end position="307"/>
    </location>
</feature>
<keyword evidence="9" id="KW-1185">Reference proteome</keyword>
<comment type="subcellular location">
    <subcellularLocation>
        <location evidence="1">Cell membrane</location>
        <topology evidence="1">Multi-pass membrane protein</topology>
    </subcellularLocation>
</comment>
<name>A0ABZ1TBK8_STRVG</name>
<accession>A0ABZ1TBK8</accession>
<feature type="transmembrane region" description="Helical" evidence="6">
    <location>
        <begin position="136"/>
        <end position="160"/>
    </location>
</feature>
<dbReference type="Pfam" id="PF07690">
    <property type="entry name" value="MFS_1"/>
    <property type="match status" value="1"/>
</dbReference>
<dbReference type="InterPro" id="IPR011701">
    <property type="entry name" value="MFS"/>
</dbReference>
<proteinExistence type="predicted"/>
<dbReference type="SUPFAM" id="SSF103473">
    <property type="entry name" value="MFS general substrate transporter"/>
    <property type="match status" value="1"/>
</dbReference>
<evidence type="ECO:0000313" key="9">
    <source>
        <dbReference type="Proteomes" id="UP001432039"/>
    </source>
</evidence>
<dbReference type="RefSeq" id="WP_328962272.1">
    <property type="nucleotide sequence ID" value="NZ_CP108090.1"/>
</dbReference>
<feature type="transmembrane region" description="Helical" evidence="6">
    <location>
        <begin position="355"/>
        <end position="376"/>
    </location>
</feature>
<evidence type="ECO:0000256" key="3">
    <source>
        <dbReference type="ARBA" id="ARBA00022692"/>
    </source>
</evidence>
<dbReference type="Proteomes" id="UP001432039">
    <property type="component" value="Chromosome"/>
</dbReference>
<dbReference type="Gene3D" id="1.20.1250.20">
    <property type="entry name" value="MFS general substrate transporter like domains"/>
    <property type="match status" value="1"/>
</dbReference>
<feature type="transmembrane region" description="Helical" evidence="6">
    <location>
        <begin position="12"/>
        <end position="36"/>
    </location>
</feature>
<evidence type="ECO:0000256" key="5">
    <source>
        <dbReference type="ARBA" id="ARBA00023136"/>
    </source>
</evidence>
<dbReference type="InterPro" id="IPR022324">
    <property type="entry name" value="Bacilysin_exporter_BacE_put"/>
</dbReference>
<dbReference type="InterPro" id="IPR020846">
    <property type="entry name" value="MFS_dom"/>
</dbReference>
<feature type="transmembrane region" description="Helical" evidence="6">
    <location>
        <begin position="166"/>
        <end position="187"/>
    </location>
</feature>
<keyword evidence="3 6" id="KW-0812">Transmembrane</keyword>
<evidence type="ECO:0000313" key="8">
    <source>
        <dbReference type="EMBL" id="WUQ13255.1"/>
    </source>
</evidence>
<sequence length="422" mass="43854">MLELLKDRTYIRYWLAVVASFLGDAITKITLIYVVATETDDPVLYVSLVVIAQLLPFGVLGAFVGPLADRLPARLLMVGSDLVRVVLVLAMIVVRDSPLLLLVLILLSGIAKALFETARITAIPLIVRGHSIPTAVALFQSTNHTLNLVGPALGGLLIAFGSVTTVFVLDAVTFVLSAVLLAGMAVLREVPVRGADSGREGYWQSLRTGISGVLAVPSLRFLAIVMVPVMLVLGLFTTNLNSQLLSVFELPAFEYGLAQAGFGAGCVIGALTGPPLVRRYSDRGLLIGSIVLFGASLLLLAPTGTVWDATDQGVLGLIVVLLWCVLAGLGSGLFQVPVANTLLSDLPEELRGRGVGLLNALMVNFTVLGVVVGGLLAGLVGIAASIVVAGAVLIVAALVLLVPRLRGGRGGRAGAPEPEAVA</sequence>
<feature type="transmembrane region" description="Helical" evidence="6">
    <location>
        <begin position="42"/>
        <end position="63"/>
    </location>
</feature>